<dbReference type="InterPro" id="IPR034718">
    <property type="entry name" value="RlpA"/>
</dbReference>
<dbReference type="InterPro" id="IPR009009">
    <property type="entry name" value="RlpA-like_DPBB"/>
</dbReference>
<keyword evidence="3" id="KW-0732">Signal</keyword>
<dbReference type="SUPFAM" id="SSF50685">
    <property type="entry name" value="Barwin-like endoglucanases"/>
    <property type="match status" value="1"/>
</dbReference>
<name>A0A934SW54_9BURK</name>
<feature type="signal peptide" evidence="3">
    <location>
        <begin position="1"/>
        <end position="22"/>
    </location>
</feature>
<feature type="domain" description="RlpA-like protein double-psi beta-barrel" evidence="6">
    <location>
        <begin position="67"/>
        <end position="153"/>
    </location>
</feature>
<evidence type="ECO:0000256" key="2">
    <source>
        <dbReference type="ARBA" id="ARBA00023316"/>
    </source>
</evidence>
<organism evidence="7 8">
    <name type="scientific">Noviherbaspirillum pedocola</name>
    <dbReference type="NCBI Taxonomy" id="2801341"/>
    <lineage>
        <taxon>Bacteria</taxon>
        <taxon>Pseudomonadati</taxon>
        <taxon>Pseudomonadota</taxon>
        <taxon>Betaproteobacteria</taxon>
        <taxon>Burkholderiales</taxon>
        <taxon>Oxalobacteraceae</taxon>
        <taxon>Noviherbaspirillum</taxon>
    </lineage>
</organism>
<dbReference type="Gene3D" id="2.40.40.10">
    <property type="entry name" value="RlpA-like domain"/>
    <property type="match status" value="1"/>
</dbReference>
<dbReference type="GO" id="GO:0008932">
    <property type="term" value="F:lytic endotransglycosylase activity"/>
    <property type="evidence" value="ECO:0007669"/>
    <property type="project" value="UniProtKB-UniRule"/>
</dbReference>
<keyword evidence="1 3" id="KW-0456">Lyase</keyword>
<comment type="caution">
    <text evidence="7">The sequence shown here is derived from an EMBL/GenBank/DDBJ whole genome shotgun (WGS) entry which is preliminary data.</text>
</comment>
<dbReference type="PANTHER" id="PTHR34183">
    <property type="entry name" value="ENDOLYTIC PEPTIDOGLYCAN TRANSGLYCOSYLASE RLPA"/>
    <property type="match status" value="1"/>
</dbReference>
<feature type="compositionally biased region" description="Basic residues" evidence="5">
    <location>
        <begin position="34"/>
        <end position="56"/>
    </location>
</feature>
<protein>
    <recommendedName>
        <fullName evidence="3">Endolytic peptidoglycan transglycosylase RlpA</fullName>
        <ecNumber evidence="3">4.2.2.-</ecNumber>
    </recommendedName>
</protein>
<evidence type="ECO:0000313" key="7">
    <source>
        <dbReference type="EMBL" id="MBK4736714.1"/>
    </source>
</evidence>
<evidence type="ECO:0000256" key="1">
    <source>
        <dbReference type="ARBA" id="ARBA00023239"/>
    </source>
</evidence>
<evidence type="ECO:0000256" key="3">
    <source>
        <dbReference type="HAMAP-Rule" id="MF_02071"/>
    </source>
</evidence>
<dbReference type="NCBIfam" id="TIGR00413">
    <property type="entry name" value="rlpA"/>
    <property type="match status" value="1"/>
</dbReference>
<dbReference type="GO" id="GO:0000270">
    <property type="term" value="P:peptidoglycan metabolic process"/>
    <property type="evidence" value="ECO:0007669"/>
    <property type="project" value="UniProtKB-UniRule"/>
</dbReference>
<reference evidence="7" key="1">
    <citation type="submission" date="2021-01" db="EMBL/GenBank/DDBJ databases">
        <title>Genome sequence of strain Noviherbaspirillum sp. DKR-6.</title>
        <authorList>
            <person name="Chaudhary D.K."/>
        </authorList>
    </citation>
    <scope>NUCLEOTIDE SEQUENCE</scope>
    <source>
        <strain evidence="7">DKR-6</strain>
    </source>
</reference>
<dbReference type="InterPro" id="IPR036908">
    <property type="entry name" value="RlpA-like_sf"/>
</dbReference>
<evidence type="ECO:0000313" key="8">
    <source>
        <dbReference type="Proteomes" id="UP000622890"/>
    </source>
</evidence>
<dbReference type="Proteomes" id="UP000622890">
    <property type="component" value="Unassembled WGS sequence"/>
</dbReference>
<dbReference type="InterPro" id="IPR012997">
    <property type="entry name" value="RplA"/>
</dbReference>
<gene>
    <name evidence="3" type="primary">rlpA</name>
    <name evidence="7" type="ORF">JJB74_18975</name>
</gene>
<dbReference type="EC" id="4.2.2.-" evidence="3"/>
<comment type="function">
    <text evidence="3">Lytic transglycosylase with a strong preference for naked glycan strands that lack stem peptides.</text>
</comment>
<evidence type="ECO:0000256" key="4">
    <source>
        <dbReference type="RuleBase" id="RU003495"/>
    </source>
</evidence>
<evidence type="ECO:0000256" key="5">
    <source>
        <dbReference type="SAM" id="MobiDB-lite"/>
    </source>
</evidence>
<dbReference type="AlphaFoldDB" id="A0A934SW54"/>
<keyword evidence="8" id="KW-1185">Reference proteome</keyword>
<keyword evidence="2 3" id="KW-0961">Cell wall biogenesis/degradation</keyword>
<dbReference type="HAMAP" id="MF_02071">
    <property type="entry name" value="RlpA"/>
    <property type="match status" value="1"/>
</dbReference>
<feature type="region of interest" description="Disordered" evidence="5">
    <location>
        <begin position="25"/>
        <end position="99"/>
    </location>
</feature>
<feature type="chain" id="PRO_5038203425" description="Endolytic peptidoglycan transglycosylase RlpA" evidence="3">
    <location>
        <begin position="23"/>
        <end position="168"/>
    </location>
</feature>
<evidence type="ECO:0000259" key="6">
    <source>
        <dbReference type="Pfam" id="PF03330"/>
    </source>
</evidence>
<dbReference type="GO" id="GO:0071555">
    <property type="term" value="P:cell wall organization"/>
    <property type="evidence" value="ECO:0007669"/>
    <property type="project" value="UniProtKB-KW"/>
</dbReference>
<dbReference type="RefSeq" id="WP_200594405.1">
    <property type="nucleotide sequence ID" value="NZ_JAEPBG010000008.1"/>
</dbReference>
<sequence precursor="true">MNKHRHVILFALACSVAGAALAAPGHRQDAEKTAHHHKPAQHAKAHAHKPTQHAKTTHIDRSGKARKGMASYYNGKGRKMADGKRFDPQAKTAASKTLPLGTKARVTNLETGKSATVEVRDRGPYVDGRIVDVTPKVAQDLGMKKEGVAPVEVKPVELPPPDATEAQR</sequence>
<dbReference type="EMBL" id="JAEPBG010000008">
    <property type="protein sequence ID" value="MBK4736714.1"/>
    <property type="molecule type" value="Genomic_DNA"/>
</dbReference>
<dbReference type="CDD" id="cd22268">
    <property type="entry name" value="DPBB_RlpA-like"/>
    <property type="match status" value="1"/>
</dbReference>
<accession>A0A934SW54</accession>
<proteinExistence type="inferred from homology"/>
<feature type="compositionally biased region" description="Basic and acidic residues" evidence="5">
    <location>
        <begin position="79"/>
        <end position="88"/>
    </location>
</feature>
<comment type="similarity">
    <text evidence="3 4">Belongs to the RlpA family.</text>
</comment>
<dbReference type="PANTHER" id="PTHR34183:SF8">
    <property type="entry name" value="ENDOLYTIC PEPTIDOGLYCAN TRANSGLYCOSYLASE RLPA-RELATED"/>
    <property type="match status" value="1"/>
</dbReference>
<dbReference type="Pfam" id="PF03330">
    <property type="entry name" value="DPBB_1"/>
    <property type="match status" value="1"/>
</dbReference>